<dbReference type="PANTHER" id="PTHR19328:SF53">
    <property type="entry name" value="MEMBRANE PROTEIN"/>
    <property type="match status" value="1"/>
</dbReference>
<dbReference type="SUPFAM" id="SSF50952">
    <property type="entry name" value="Soluble quinoprotein glucose dehydrogenase"/>
    <property type="match status" value="1"/>
</dbReference>
<keyword evidence="1" id="KW-1133">Transmembrane helix</keyword>
<dbReference type="InterPro" id="IPR054539">
    <property type="entry name" value="Beta-prop_PDH"/>
</dbReference>
<dbReference type="Pfam" id="PF22807">
    <property type="entry name" value="TrAA12"/>
    <property type="match status" value="1"/>
</dbReference>
<name>A0A1F6UWJ1_9BACT</name>
<dbReference type="InterPro" id="IPR011041">
    <property type="entry name" value="Quinoprot_gluc/sorb_DH_b-prop"/>
</dbReference>
<reference evidence="3 4" key="1">
    <citation type="journal article" date="2016" name="Nat. Commun.">
        <title>Thousands of microbial genomes shed light on interconnected biogeochemical processes in an aquifer system.</title>
        <authorList>
            <person name="Anantharaman K."/>
            <person name="Brown C.T."/>
            <person name="Hug L.A."/>
            <person name="Sharon I."/>
            <person name="Castelle C.J."/>
            <person name="Probst A.J."/>
            <person name="Thomas B.C."/>
            <person name="Singh A."/>
            <person name="Wilkins M.J."/>
            <person name="Karaoz U."/>
            <person name="Brodie E.L."/>
            <person name="Williams K.H."/>
            <person name="Hubbard S.S."/>
            <person name="Banfield J.F."/>
        </authorList>
    </citation>
    <scope>NUCLEOTIDE SEQUENCE [LARGE SCALE GENOMIC DNA]</scope>
</reference>
<evidence type="ECO:0000256" key="1">
    <source>
        <dbReference type="SAM" id="Phobius"/>
    </source>
</evidence>
<evidence type="ECO:0000259" key="2">
    <source>
        <dbReference type="Pfam" id="PF22807"/>
    </source>
</evidence>
<dbReference type="STRING" id="1801735.A2645_00570"/>
<gene>
    <name evidence="3" type="ORF">A2645_00570</name>
</gene>
<sequence length="404" mass="45769">MKKLLKILLIGVVIFILGWLGNFYWQNLRGAGVIVQSPTQPKEEFKTETNTTGLPLKLPEGFSISIFAKNLGGARVLTFDPKGNILISVPSEGKVFALIDKNKDGLGDENKVIVEDLDRPHGMAFRCLETCKLYIAETNQVAEYDYDKESLKAINKKKLFDLPVGGNHFTRTIIFEPYPNDSKMLISVGSSCNVCNENDSRRAKILEYDFNTKKLETFASGLRNSVFMNIHPVTGDMWATEMGRDLLGDDIPPDEINIIKKGKNYGWPICYGKNIHDDNFDKNVYFRNPCLEPFETESYIDIQAHSAPLGLAFFPEEGWPEEYWYNLLVSYHGSWNRSAPTGYKIVRYKLDEKGNYLGQADFISGWLDEKGNVYGRPVDILIQPNGIIYISDDKAGIIYKVIKN</sequence>
<dbReference type="InterPro" id="IPR011042">
    <property type="entry name" value="6-blade_b-propeller_TolB-like"/>
</dbReference>
<keyword evidence="1" id="KW-0812">Transmembrane</keyword>
<dbReference type="EMBL" id="MFTL01000009">
    <property type="protein sequence ID" value="OGI61775.1"/>
    <property type="molecule type" value="Genomic_DNA"/>
</dbReference>
<dbReference type="AlphaFoldDB" id="A0A1F6UWJ1"/>
<comment type="caution">
    <text evidence="3">The sequence shown here is derived from an EMBL/GenBank/DDBJ whole genome shotgun (WGS) entry which is preliminary data.</text>
</comment>
<dbReference type="PANTHER" id="PTHR19328">
    <property type="entry name" value="HEDGEHOG-INTERACTING PROTEIN"/>
    <property type="match status" value="1"/>
</dbReference>
<accession>A0A1F6UWJ1</accession>
<dbReference type="Proteomes" id="UP000182253">
    <property type="component" value="Unassembled WGS sequence"/>
</dbReference>
<organism evidence="3 4">
    <name type="scientific">Candidatus Nomurabacteria bacterium RIFCSPHIGHO2_01_FULL_39_9</name>
    <dbReference type="NCBI Taxonomy" id="1801735"/>
    <lineage>
        <taxon>Bacteria</taxon>
        <taxon>Candidatus Nomuraibacteriota</taxon>
    </lineage>
</organism>
<feature type="domain" description="Pyrroloquinoline quinone-dependent pyranose dehydrogenase beta-propeller" evidence="2">
    <location>
        <begin position="57"/>
        <end position="401"/>
    </location>
</feature>
<evidence type="ECO:0000313" key="4">
    <source>
        <dbReference type="Proteomes" id="UP000182253"/>
    </source>
</evidence>
<feature type="transmembrane region" description="Helical" evidence="1">
    <location>
        <begin position="7"/>
        <end position="25"/>
    </location>
</feature>
<protein>
    <recommendedName>
        <fullName evidence="2">Pyrroloquinoline quinone-dependent pyranose dehydrogenase beta-propeller domain-containing protein</fullName>
    </recommendedName>
</protein>
<keyword evidence="1" id="KW-0472">Membrane</keyword>
<evidence type="ECO:0000313" key="3">
    <source>
        <dbReference type="EMBL" id="OGI61775.1"/>
    </source>
</evidence>
<dbReference type="Gene3D" id="2.120.10.30">
    <property type="entry name" value="TolB, C-terminal domain"/>
    <property type="match status" value="1"/>
</dbReference>
<proteinExistence type="predicted"/>